<accession>A0A5C6S818</accession>
<dbReference type="Pfam" id="PF00702">
    <property type="entry name" value="Hydrolase"/>
    <property type="match status" value="1"/>
</dbReference>
<reference evidence="1 2" key="1">
    <citation type="submission" date="2019-08" db="EMBL/GenBank/DDBJ databases">
        <authorList>
            <person name="Ye J."/>
        </authorList>
    </citation>
    <scope>NUCLEOTIDE SEQUENCE [LARGE SCALE GENOMIC DNA]</scope>
    <source>
        <strain evidence="1 2">TK008</strain>
    </source>
</reference>
<protein>
    <submittedName>
        <fullName evidence="1">HAD family phosphatase</fullName>
    </submittedName>
</protein>
<dbReference type="Proteomes" id="UP000321562">
    <property type="component" value="Unassembled WGS sequence"/>
</dbReference>
<name>A0A5C6S818_9RHOB</name>
<dbReference type="InterPro" id="IPR006439">
    <property type="entry name" value="HAD-SF_hydro_IA"/>
</dbReference>
<dbReference type="PANTHER" id="PTHR43611:SF3">
    <property type="entry name" value="FLAVIN MONONUCLEOTIDE HYDROLASE 1, CHLOROPLATIC"/>
    <property type="match status" value="1"/>
</dbReference>
<evidence type="ECO:0000313" key="2">
    <source>
        <dbReference type="Proteomes" id="UP000321562"/>
    </source>
</evidence>
<dbReference type="AlphaFoldDB" id="A0A5C6S818"/>
<gene>
    <name evidence="1" type="ORF">FQV27_03900</name>
</gene>
<dbReference type="SFLD" id="SFLDG01129">
    <property type="entry name" value="C1.5:_HAD__Beta-PGM__Phosphata"/>
    <property type="match status" value="1"/>
</dbReference>
<evidence type="ECO:0000313" key="1">
    <source>
        <dbReference type="EMBL" id="TXB70999.1"/>
    </source>
</evidence>
<proteinExistence type="predicted"/>
<dbReference type="SFLD" id="SFLDS00003">
    <property type="entry name" value="Haloacid_Dehalogenase"/>
    <property type="match status" value="1"/>
</dbReference>
<dbReference type="NCBIfam" id="TIGR01509">
    <property type="entry name" value="HAD-SF-IA-v3"/>
    <property type="match status" value="1"/>
</dbReference>
<dbReference type="InterPro" id="IPR023214">
    <property type="entry name" value="HAD_sf"/>
</dbReference>
<organism evidence="1 2">
    <name type="scientific">Paracoccus aurantiacus</name>
    <dbReference type="NCBI Taxonomy" id="2599412"/>
    <lineage>
        <taxon>Bacteria</taxon>
        <taxon>Pseudomonadati</taxon>
        <taxon>Pseudomonadota</taxon>
        <taxon>Alphaproteobacteria</taxon>
        <taxon>Rhodobacterales</taxon>
        <taxon>Paracoccaceae</taxon>
        <taxon>Paracoccus</taxon>
    </lineage>
</organism>
<dbReference type="PANTHER" id="PTHR43611">
    <property type="entry name" value="ALPHA-D-GLUCOSE 1-PHOSPHATE PHOSPHATASE"/>
    <property type="match status" value="1"/>
</dbReference>
<keyword evidence="2" id="KW-1185">Reference proteome</keyword>
<dbReference type="OrthoDB" id="9807742at2"/>
<dbReference type="SUPFAM" id="SSF56784">
    <property type="entry name" value="HAD-like"/>
    <property type="match status" value="1"/>
</dbReference>
<comment type="caution">
    <text evidence="1">The sequence shown here is derived from an EMBL/GenBank/DDBJ whole genome shotgun (WGS) entry which is preliminary data.</text>
</comment>
<dbReference type="EMBL" id="VOPL01000001">
    <property type="protein sequence ID" value="TXB70999.1"/>
    <property type="molecule type" value="Genomic_DNA"/>
</dbReference>
<dbReference type="CDD" id="cd02603">
    <property type="entry name" value="HAD_sEH-N_like"/>
    <property type="match status" value="1"/>
</dbReference>
<dbReference type="InterPro" id="IPR036412">
    <property type="entry name" value="HAD-like_sf"/>
</dbReference>
<sequence length="199" mass="22026">MMKAIVFDIGNVLIRWDPVPPFIPALGTETAVRDFLDRIDFDGRNLRADAGASFADLAAELDDASDRRTLGLYLKNFASSLVEPIEGSWALMSRLRDRGLQIHAITNWSAETWPIGVRAHPRLGDAFGTVIVSGEEKLLKPDPEIFRVFFTRSGLDPRDCLFIDDKPENCAAAESVGMQSVHFTDPEALEAALQRQGLL</sequence>
<dbReference type="Gene3D" id="3.40.50.1000">
    <property type="entry name" value="HAD superfamily/HAD-like"/>
    <property type="match status" value="1"/>
</dbReference>